<feature type="transmembrane region" description="Helical" evidence="1">
    <location>
        <begin position="23"/>
        <end position="51"/>
    </location>
</feature>
<sequence>MRVGASFEVVEASPLPGSLPTVIVLSFTVVTFLVFALMISFLTVIVVVTAFDEVDTSTGSDDIDVGVVVTETRHEVVSPRLESLHPVEEKVRFEDCSLNLWPWFPPVAVLADRDERLCGRGVACNLAG</sequence>
<evidence type="ECO:0000256" key="1">
    <source>
        <dbReference type="SAM" id="Phobius"/>
    </source>
</evidence>
<dbReference type="EMBL" id="AOJK01000002">
    <property type="protein sequence ID" value="ELZ49139.1"/>
    <property type="molecule type" value="Genomic_DNA"/>
</dbReference>
<gene>
    <name evidence="2" type="ORF">C463_00160</name>
</gene>
<name>M0ERU5_9EURY</name>
<reference evidence="2 3" key="1">
    <citation type="journal article" date="2014" name="PLoS Genet.">
        <title>Phylogenetically driven sequencing of extremely halophilic archaea reveals strategies for static and dynamic osmo-response.</title>
        <authorList>
            <person name="Becker E.A."/>
            <person name="Seitzer P.M."/>
            <person name="Tritt A."/>
            <person name="Larsen D."/>
            <person name="Krusor M."/>
            <person name="Yao A.I."/>
            <person name="Wu D."/>
            <person name="Madern D."/>
            <person name="Eisen J.A."/>
            <person name="Darling A.E."/>
            <person name="Facciotti M.T."/>
        </authorList>
    </citation>
    <scope>NUCLEOTIDE SEQUENCE [LARGE SCALE GENOMIC DNA]</scope>
    <source>
        <strain evidence="2 3">DSM 19288</strain>
    </source>
</reference>
<evidence type="ECO:0000313" key="3">
    <source>
        <dbReference type="Proteomes" id="UP000011586"/>
    </source>
</evidence>
<proteinExistence type="predicted"/>
<evidence type="ECO:0008006" key="4">
    <source>
        <dbReference type="Google" id="ProtNLM"/>
    </source>
</evidence>
<keyword evidence="1" id="KW-1133">Transmembrane helix</keyword>
<dbReference type="AlphaFoldDB" id="M0ERU5"/>
<keyword evidence="1" id="KW-0812">Transmembrane</keyword>
<comment type="caution">
    <text evidence="2">The sequence shown here is derived from an EMBL/GenBank/DDBJ whole genome shotgun (WGS) entry which is preliminary data.</text>
</comment>
<organism evidence="2 3">
    <name type="scientific">Halorubrum californiense DSM 19288</name>
    <dbReference type="NCBI Taxonomy" id="1227465"/>
    <lineage>
        <taxon>Archaea</taxon>
        <taxon>Methanobacteriati</taxon>
        <taxon>Methanobacteriota</taxon>
        <taxon>Stenosarchaea group</taxon>
        <taxon>Halobacteria</taxon>
        <taxon>Halobacteriales</taxon>
        <taxon>Haloferacaceae</taxon>
        <taxon>Halorubrum</taxon>
    </lineage>
</organism>
<dbReference type="Proteomes" id="UP000011586">
    <property type="component" value="Unassembled WGS sequence"/>
</dbReference>
<keyword evidence="1" id="KW-0472">Membrane</keyword>
<accession>M0ERU5</accession>
<protein>
    <recommendedName>
        <fullName evidence="4">Transmembrane protein</fullName>
    </recommendedName>
</protein>
<keyword evidence="3" id="KW-1185">Reference proteome</keyword>
<evidence type="ECO:0000313" key="2">
    <source>
        <dbReference type="EMBL" id="ELZ49139.1"/>
    </source>
</evidence>